<keyword evidence="2" id="KW-0812">Transmembrane</keyword>
<accession>A0A1X9LVP2</accession>
<dbReference type="AlphaFoldDB" id="A0A1X9LVP2"/>
<feature type="transmembrane region" description="Helical" evidence="2">
    <location>
        <begin position="252"/>
        <end position="274"/>
    </location>
</feature>
<proteinExistence type="predicted"/>
<feature type="transmembrane region" description="Helical" evidence="2">
    <location>
        <begin position="98"/>
        <end position="116"/>
    </location>
</feature>
<sequence>MGRSRMGAAPGWYDAGTPGRLRWWDGTQWSEHERDAAAVAPAPTPASGQGAQTGPVMGWYQPASGPVRWWDGQKWTGMRFRKDGRPGVDWANSEQPGAAWAFAIIFLGLAVFQFVLGTLAQSVNFSGAGTMLLAILWLSIAITSSAVRRIPAPTGAPLVTDIVRPLPGEQEGPGAGWYQVASTTSRWWTGARWSQYVQSRFGVRPTFHGPRSYRVYVWLSWGMVVFGVLLLIVGIVLMSLGAGASDYGLTTVVGVVALLGGILFGVLGGVLLAFSPMQRRMLLVPAAPPAA</sequence>
<protein>
    <recommendedName>
        <fullName evidence="3">DUF2510 domain-containing protein</fullName>
    </recommendedName>
</protein>
<keyword evidence="2" id="KW-0472">Membrane</keyword>
<evidence type="ECO:0000259" key="3">
    <source>
        <dbReference type="Pfam" id="PF10708"/>
    </source>
</evidence>
<keyword evidence="5" id="KW-1185">Reference proteome</keyword>
<name>A0A1X9LVP2_9MICO</name>
<dbReference type="Pfam" id="PF10708">
    <property type="entry name" value="DUF2510"/>
    <property type="match status" value="1"/>
</dbReference>
<keyword evidence="2" id="KW-1133">Transmembrane helix</keyword>
<organism evidence="4 5">
    <name type="scientific">Cnuibacter physcomitrellae</name>
    <dbReference type="NCBI Taxonomy" id="1619308"/>
    <lineage>
        <taxon>Bacteria</taxon>
        <taxon>Bacillati</taxon>
        <taxon>Actinomycetota</taxon>
        <taxon>Actinomycetes</taxon>
        <taxon>Micrococcales</taxon>
        <taxon>Microbacteriaceae</taxon>
        <taxon>Cnuibacter</taxon>
    </lineage>
</organism>
<evidence type="ECO:0000313" key="5">
    <source>
        <dbReference type="Proteomes" id="UP000192775"/>
    </source>
</evidence>
<dbReference type="Proteomes" id="UP000192775">
    <property type="component" value="Chromosome"/>
</dbReference>
<dbReference type="EMBL" id="CP020715">
    <property type="protein sequence ID" value="ARJ06100.1"/>
    <property type="molecule type" value="Genomic_DNA"/>
</dbReference>
<gene>
    <name evidence="4" type="ORF">B5808_13365</name>
</gene>
<dbReference type="InterPro" id="IPR018929">
    <property type="entry name" value="DUF2510"/>
</dbReference>
<reference evidence="4 5" key="1">
    <citation type="submission" date="2017-04" db="EMBL/GenBank/DDBJ databases">
        <authorList>
            <person name="Afonso C.L."/>
            <person name="Miller P.J."/>
            <person name="Scott M.A."/>
            <person name="Spackman E."/>
            <person name="Goraichik I."/>
            <person name="Dimitrov K.M."/>
            <person name="Suarez D.L."/>
            <person name="Swayne D.E."/>
        </authorList>
    </citation>
    <scope>NUCLEOTIDE SEQUENCE [LARGE SCALE GENOMIC DNA]</scope>
    <source>
        <strain evidence="5">XA(T)</strain>
    </source>
</reference>
<evidence type="ECO:0000313" key="4">
    <source>
        <dbReference type="EMBL" id="ARJ06100.1"/>
    </source>
</evidence>
<feature type="region of interest" description="Disordered" evidence="1">
    <location>
        <begin position="33"/>
        <end position="53"/>
    </location>
</feature>
<dbReference type="KEGG" id="cphy:B5808_13365"/>
<feature type="transmembrane region" description="Helical" evidence="2">
    <location>
        <begin position="215"/>
        <end position="240"/>
    </location>
</feature>
<feature type="domain" description="DUF2510" evidence="3">
    <location>
        <begin position="10"/>
        <end position="41"/>
    </location>
</feature>
<evidence type="ECO:0000256" key="1">
    <source>
        <dbReference type="SAM" id="MobiDB-lite"/>
    </source>
</evidence>
<evidence type="ECO:0000256" key="2">
    <source>
        <dbReference type="SAM" id="Phobius"/>
    </source>
</evidence>
<feature type="transmembrane region" description="Helical" evidence="2">
    <location>
        <begin position="122"/>
        <end position="142"/>
    </location>
</feature>